<evidence type="ECO:0000313" key="8">
    <source>
        <dbReference type="Proteomes" id="UP000754710"/>
    </source>
</evidence>
<evidence type="ECO:0000259" key="5">
    <source>
        <dbReference type="Pfam" id="PF00174"/>
    </source>
</evidence>
<proteinExistence type="predicted"/>
<evidence type="ECO:0000259" key="6">
    <source>
        <dbReference type="Pfam" id="PF03404"/>
    </source>
</evidence>
<dbReference type="CDD" id="cd02110">
    <property type="entry name" value="SO_family_Moco_dimer"/>
    <property type="match status" value="1"/>
</dbReference>
<keyword evidence="2" id="KW-0500">Molybdenum</keyword>
<dbReference type="InterPro" id="IPR008335">
    <property type="entry name" value="Mopterin_OxRdtase_euk"/>
</dbReference>
<comment type="caution">
    <text evidence="7">The sequence shown here is derived from an EMBL/GenBank/DDBJ whole genome shotgun (WGS) entry which is preliminary data.</text>
</comment>
<evidence type="ECO:0000256" key="3">
    <source>
        <dbReference type="ARBA" id="ARBA00022723"/>
    </source>
</evidence>
<keyword evidence="8" id="KW-1185">Reference proteome</keyword>
<dbReference type="SUPFAM" id="SSF81296">
    <property type="entry name" value="E set domains"/>
    <property type="match status" value="1"/>
</dbReference>
<dbReference type="InterPro" id="IPR014756">
    <property type="entry name" value="Ig_E-set"/>
</dbReference>
<feature type="domain" description="Moybdenum cofactor oxidoreductase dimerisation" evidence="6">
    <location>
        <begin position="274"/>
        <end position="358"/>
    </location>
</feature>
<dbReference type="InterPro" id="IPR036374">
    <property type="entry name" value="OxRdtase_Mopterin-bd_sf"/>
</dbReference>
<dbReference type="SUPFAM" id="SSF56524">
    <property type="entry name" value="Oxidoreductase molybdopterin-binding domain"/>
    <property type="match status" value="1"/>
</dbReference>
<protein>
    <submittedName>
        <fullName evidence="7">Sulfite oxidase</fullName>
    </submittedName>
</protein>
<dbReference type="PANTHER" id="PTHR19372">
    <property type="entry name" value="SULFITE REDUCTASE"/>
    <property type="match status" value="1"/>
</dbReference>
<sequence length="372" mass="41112">MSVDQVSTPSRVAEPDEGITLEELALASRNHAMPLEAMRYDVTPPGLHYVLTHYDIPMLDPATWRLTVRGLVDRPISVDLETLKAMPRHTSRVTLECAGNGRAHLTPRPVSQPWLTGAVGTADWTGVRLVDLLEDAGIARGAVDVVFSGADHGLDRGTEDDYRRALGVADATSEEILVAYEMNGQPLPPQHGFPVRLVVPGWYGMAHVKWLCDIEVVDHAFEGFQNAVAYRIKRNAEDADDPGTPVTRIEPRALLVPPGFPDFMSRTRVVRPGTHLLEGRAWSGWGVVRRVEVSTDDGHTWVDADLEPAPDRHAWQRFTCPWEATDGQHYLRVRAHDASGRVQGDEPAWTTGGFANNADEAVRVVVMEEPPR</sequence>
<feature type="domain" description="Oxidoreductase molybdopterin-binding" evidence="5">
    <location>
        <begin position="53"/>
        <end position="224"/>
    </location>
</feature>
<name>A0ABS7RK00_9ACTN</name>
<evidence type="ECO:0000256" key="1">
    <source>
        <dbReference type="ARBA" id="ARBA00001924"/>
    </source>
</evidence>
<dbReference type="Proteomes" id="UP000754710">
    <property type="component" value="Unassembled WGS sequence"/>
</dbReference>
<comment type="cofactor">
    <cofactor evidence="1">
        <name>Mo-molybdopterin</name>
        <dbReference type="ChEBI" id="CHEBI:71302"/>
    </cofactor>
</comment>
<accession>A0ABS7RK00</accession>
<dbReference type="Pfam" id="PF00174">
    <property type="entry name" value="Oxidored_molyb"/>
    <property type="match status" value="1"/>
</dbReference>
<dbReference type="InterPro" id="IPR005066">
    <property type="entry name" value="MoCF_OxRdtse_dimer"/>
</dbReference>
<organism evidence="7 8">
    <name type="scientific">Nocardioides jiangsuensis</name>
    <dbReference type="NCBI Taxonomy" id="2866161"/>
    <lineage>
        <taxon>Bacteria</taxon>
        <taxon>Bacillati</taxon>
        <taxon>Actinomycetota</taxon>
        <taxon>Actinomycetes</taxon>
        <taxon>Propionibacteriales</taxon>
        <taxon>Nocardioidaceae</taxon>
        <taxon>Nocardioides</taxon>
    </lineage>
</organism>
<evidence type="ECO:0000256" key="2">
    <source>
        <dbReference type="ARBA" id="ARBA00022505"/>
    </source>
</evidence>
<dbReference type="Gene3D" id="2.60.40.650">
    <property type="match status" value="1"/>
</dbReference>
<dbReference type="InterPro" id="IPR000572">
    <property type="entry name" value="OxRdtase_Mopterin-bd_dom"/>
</dbReference>
<evidence type="ECO:0000256" key="4">
    <source>
        <dbReference type="ARBA" id="ARBA00023002"/>
    </source>
</evidence>
<keyword evidence="3" id="KW-0479">Metal-binding</keyword>
<dbReference type="PANTHER" id="PTHR19372:SF7">
    <property type="entry name" value="SULFITE OXIDASE, MITOCHONDRIAL"/>
    <property type="match status" value="1"/>
</dbReference>
<evidence type="ECO:0000313" key="7">
    <source>
        <dbReference type="EMBL" id="MBY9075374.1"/>
    </source>
</evidence>
<reference evidence="7 8" key="1">
    <citation type="submission" date="2021-08" db="EMBL/GenBank/DDBJ databases">
        <title>Nocardioides bacterium WL0053 sp. nov., isolated from the sediment.</title>
        <authorList>
            <person name="Wang L."/>
            <person name="Zhang D."/>
            <person name="Zhang A."/>
        </authorList>
    </citation>
    <scope>NUCLEOTIDE SEQUENCE [LARGE SCALE GENOMIC DNA]</scope>
    <source>
        <strain evidence="7 8">WL0053</strain>
    </source>
</reference>
<keyword evidence="4" id="KW-0560">Oxidoreductase</keyword>
<dbReference type="EMBL" id="JAIEZQ010000002">
    <property type="protein sequence ID" value="MBY9075374.1"/>
    <property type="molecule type" value="Genomic_DNA"/>
</dbReference>
<dbReference type="PRINTS" id="PR00407">
    <property type="entry name" value="EUMOPTERIN"/>
</dbReference>
<gene>
    <name evidence="7" type="ORF">K1X13_11140</name>
</gene>
<dbReference type="Pfam" id="PF03404">
    <property type="entry name" value="Mo-co_dimer"/>
    <property type="match status" value="1"/>
</dbReference>
<dbReference type="Gene3D" id="3.90.420.10">
    <property type="entry name" value="Oxidoreductase, molybdopterin-binding domain"/>
    <property type="match status" value="1"/>
</dbReference>